<dbReference type="GO" id="GO:0016020">
    <property type="term" value="C:membrane"/>
    <property type="evidence" value="ECO:0007669"/>
    <property type="project" value="TreeGrafter"/>
</dbReference>
<dbReference type="GeneID" id="116956854"/>
<accession>A0AAJ7UE28</accession>
<dbReference type="GO" id="GO:0005576">
    <property type="term" value="C:extracellular region"/>
    <property type="evidence" value="ECO:0007669"/>
    <property type="project" value="InterPro"/>
</dbReference>
<dbReference type="GO" id="GO:0008289">
    <property type="term" value="F:lipid binding"/>
    <property type="evidence" value="ECO:0007669"/>
    <property type="project" value="InterPro"/>
</dbReference>
<evidence type="ECO:0000256" key="1">
    <source>
        <dbReference type="ARBA" id="ARBA00010090"/>
    </source>
</evidence>
<dbReference type="Proteomes" id="UP001318040">
    <property type="component" value="Chromosome 68"/>
</dbReference>
<keyword evidence="2" id="KW-1133">Transmembrane helix</keyword>
<feature type="transmembrane region" description="Helical" evidence="2">
    <location>
        <begin position="197"/>
        <end position="215"/>
    </location>
</feature>
<dbReference type="PANTHER" id="PTHR14096">
    <property type="entry name" value="APOLIPOPROTEIN L"/>
    <property type="match status" value="1"/>
</dbReference>
<reference evidence="4" key="1">
    <citation type="submission" date="2025-08" db="UniProtKB">
        <authorList>
            <consortium name="RefSeq"/>
        </authorList>
    </citation>
    <scope>IDENTIFICATION</scope>
    <source>
        <tissue evidence="4">Sperm</tissue>
    </source>
</reference>
<dbReference type="InterPro" id="IPR008405">
    <property type="entry name" value="ApoL"/>
</dbReference>
<evidence type="ECO:0000313" key="3">
    <source>
        <dbReference type="Proteomes" id="UP001318040"/>
    </source>
</evidence>
<gene>
    <name evidence="4" type="primary">LOC116956854</name>
</gene>
<dbReference type="AlphaFoldDB" id="A0AAJ7UE28"/>
<protein>
    <submittedName>
        <fullName evidence="4">Uncharacterized protein LOC116956854</fullName>
    </submittedName>
</protein>
<keyword evidence="3" id="KW-1185">Reference proteome</keyword>
<feature type="transmembrane region" description="Helical" evidence="2">
    <location>
        <begin position="51"/>
        <end position="73"/>
    </location>
</feature>
<dbReference type="PANTHER" id="PTHR14096:SF28">
    <property type="entry name" value="APOLIPOPROTEIN L, 1-RELATED"/>
    <property type="match status" value="1"/>
</dbReference>
<organism evidence="3 4">
    <name type="scientific">Petromyzon marinus</name>
    <name type="common">Sea lamprey</name>
    <dbReference type="NCBI Taxonomy" id="7757"/>
    <lineage>
        <taxon>Eukaryota</taxon>
        <taxon>Metazoa</taxon>
        <taxon>Chordata</taxon>
        <taxon>Craniata</taxon>
        <taxon>Vertebrata</taxon>
        <taxon>Cyclostomata</taxon>
        <taxon>Hyperoartia</taxon>
        <taxon>Petromyzontiformes</taxon>
        <taxon>Petromyzontidae</taxon>
        <taxon>Petromyzon</taxon>
    </lineage>
</organism>
<comment type="similarity">
    <text evidence="1">Belongs to the apolipoprotein L family.</text>
</comment>
<sequence>MLAGMIVKLRKRKRDGNISKVTGSSAGIAGGIMLITGFALIPVTFGASLGLSIAGTAMGVAGSITAAGASIAVTVMNKASTKEATENIEKDKIAGEKLAKVVESVSSAASEFEVVTMGTLLAKRVCAKGGTEAPVDTAETAKVAVGGIFAAGGTVKGVVNIVKNSKALVKVATTGAIVADDVASAVVKGAVRGGLRIAGVAVISLLLVVDVVSLIRTGVELHKDNPSETEAHWQETYDDLKLHLISMEKINDYAQRIRK</sequence>
<dbReference type="GO" id="GO:0042157">
    <property type="term" value="P:lipoprotein metabolic process"/>
    <property type="evidence" value="ECO:0007669"/>
    <property type="project" value="InterPro"/>
</dbReference>
<keyword evidence="2" id="KW-0812">Transmembrane</keyword>
<evidence type="ECO:0000256" key="2">
    <source>
        <dbReference type="SAM" id="Phobius"/>
    </source>
</evidence>
<feature type="transmembrane region" description="Helical" evidence="2">
    <location>
        <begin position="21"/>
        <end position="45"/>
    </location>
</feature>
<keyword evidence="2" id="KW-0472">Membrane</keyword>
<proteinExistence type="inferred from homology"/>
<dbReference type="RefSeq" id="XP_032834594.1">
    <property type="nucleotide sequence ID" value="XM_032978703.1"/>
</dbReference>
<evidence type="ECO:0000313" key="4">
    <source>
        <dbReference type="RefSeq" id="XP_032834594.1"/>
    </source>
</evidence>
<dbReference type="KEGG" id="pmrn:116956854"/>
<dbReference type="GO" id="GO:0006869">
    <property type="term" value="P:lipid transport"/>
    <property type="evidence" value="ECO:0007669"/>
    <property type="project" value="InterPro"/>
</dbReference>
<dbReference type="Pfam" id="PF05461">
    <property type="entry name" value="ApoL"/>
    <property type="match status" value="1"/>
</dbReference>
<name>A0AAJ7UE28_PETMA</name>